<evidence type="ECO:0000256" key="7">
    <source>
        <dbReference type="SAM" id="SignalP"/>
    </source>
</evidence>
<dbReference type="InterPro" id="IPR011701">
    <property type="entry name" value="MFS"/>
</dbReference>
<dbReference type="Pfam" id="PF07690">
    <property type="entry name" value="MFS_1"/>
    <property type="match status" value="1"/>
</dbReference>
<feature type="transmembrane region" description="Helical" evidence="6">
    <location>
        <begin position="205"/>
        <end position="222"/>
    </location>
</feature>
<feature type="chain" id="PRO_5034833720" description="Major facilitator superfamily (MFS) profile domain-containing protein" evidence="7">
    <location>
        <begin position="28"/>
        <end position="341"/>
    </location>
</feature>
<feature type="transmembrane region" description="Helical" evidence="6">
    <location>
        <begin position="63"/>
        <end position="82"/>
    </location>
</feature>
<dbReference type="AlphaFoldDB" id="A0A8H3IJH3"/>
<dbReference type="Gene3D" id="1.20.1250.20">
    <property type="entry name" value="MFS general substrate transporter like domains"/>
    <property type="match status" value="1"/>
</dbReference>
<feature type="transmembrane region" description="Helical" evidence="6">
    <location>
        <begin position="282"/>
        <end position="303"/>
    </location>
</feature>
<evidence type="ECO:0000256" key="5">
    <source>
        <dbReference type="ARBA" id="ARBA00023136"/>
    </source>
</evidence>
<feature type="transmembrane region" description="Helical" evidence="6">
    <location>
        <begin position="36"/>
        <end position="56"/>
    </location>
</feature>
<keyword evidence="5 6" id="KW-0472">Membrane</keyword>
<dbReference type="GO" id="GO:0016020">
    <property type="term" value="C:membrane"/>
    <property type="evidence" value="ECO:0007669"/>
    <property type="project" value="UniProtKB-SubCell"/>
</dbReference>
<keyword evidence="2" id="KW-0813">Transport</keyword>
<dbReference type="InterPro" id="IPR020846">
    <property type="entry name" value="MFS_dom"/>
</dbReference>
<reference evidence="9" key="1">
    <citation type="submission" date="2021-03" db="EMBL/GenBank/DDBJ databases">
        <authorList>
            <person name="Tagirdzhanova G."/>
        </authorList>
    </citation>
    <scope>NUCLEOTIDE SEQUENCE</scope>
</reference>
<evidence type="ECO:0000313" key="10">
    <source>
        <dbReference type="Proteomes" id="UP000664169"/>
    </source>
</evidence>
<keyword evidence="10" id="KW-1185">Reference proteome</keyword>
<evidence type="ECO:0000256" key="4">
    <source>
        <dbReference type="ARBA" id="ARBA00022989"/>
    </source>
</evidence>
<proteinExistence type="predicted"/>
<accession>A0A8H3IJH3</accession>
<evidence type="ECO:0000313" key="9">
    <source>
        <dbReference type="EMBL" id="CAF9923185.1"/>
    </source>
</evidence>
<evidence type="ECO:0000256" key="3">
    <source>
        <dbReference type="ARBA" id="ARBA00022692"/>
    </source>
</evidence>
<comment type="caution">
    <text evidence="9">The sequence shown here is derived from an EMBL/GenBank/DDBJ whole genome shotgun (WGS) entry which is preliminary data.</text>
</comment>
<dbReference type="SUPFAM" id="SSF103473">
    <property type="entry name" value="MFS general substrate transporter"/>
    <property type="match status" value="1"/>
</dbReference>
<evidence type="ECO:0000256" key="1">
    <source>
        <dbReference type="ARBA" id="ARBA00004141"/>
    </source>
</evidence>
<dbReference type="CDD" id="cd17325">
    <property type="entry name" value="MFS_MdtG_SLC18_like"/>
    <property type="match status" value="1"/>
</dbReference>
<comment type="subcellular location">
    <subcellularLocation>
        <location evidence="1">Membrane</location>
        <topology evidence="1">Multi-pass membrane protein</topology>
    </subcellularLocation>
</comment>
<feature type="transmembrane region" description="Helical" evidence="6">
    <location>
        <begin position="315"/>
        <end position="337"/>
    </location>
</feature>
<dbReference type="GO" id="GO:0022857">
    <property type="term" value="F:transmembrane transporter activity"/>
    <property type="evidence" value="ECO:0007669"/>
    <property type="project" value="InterPro"/>
</dbReference>
<evidence type="ECO:0000256" key="2">
    <source>
        <dbReference type="ARBA" id="ARBA00022448"/>
    </source>
</evidence>
<sequence>MGRVVQGMSASVVWIVGLALLADTVGADEVGNAMGYVFIGTSLGVLFGPLLGGIVFDRTSYDAVFGIAYGVIGMDVILRFIVIEKRVALKWLDTEEGGERADTVPLEEVDRKADVESAASNNRRDNKKRRHTMVTLLRSKRLLAALWSTTVVALLTTAFEATLPLYVKEIWSWTSTGAGLLFLAMVVPSFLGPLIGSISDRIGPRWLAAGGFLLLVPFQVCLRFVDHNTIGQKVLLVALLVFFGLSLNLVVTPVMADITLVVQDKVKKNPAIFGKKSAYAQAYGLFNLSYAVGSLAGPLWGGFIRTASGWGTMGWTLGLLSGISAIPAAIWCGGTIYDKNE</sequence>
<protein>
    <recommendedName>
        <fullName evidence="8">Major facilitator superfamily (MFS) profile domain-containing protein</fullName>
    </recommendedName>
</protein>
<dbReference type="EMBL" id="CAJPDQ010000019">
    <property type="protein sequence ID" value="CAF9923185.1"/>
    <property type="molecule type" value="Genomic_DNA"/>
</dbReference>
<dbReference type="PROSITE" id="PS50850">
    <property type="entry name" value="MFS"/>
    <property type="match status" value="1"/>
</dbReference>
<keyword evidence="3 6" id="KW-0812">Transmembrane</keyword>
<dbReference type="PANTHER" id="PTHR23506:SF23">
    <property type="entry name" value="GH10249P"/>
    <property type="match status" value="1"/>
</dbReference>
<feature type="transmembrane region" description="Helical" evidence="6">
    <location>
        <begin position="234"/>
        <end position="262"/>
    </location>
</feature>
<dbReference type="PANTHER" id="PTHR23506">
    <property type="entry name" value="GH10249P"/>
    <property type="match status" value="1"/>
</dbReference>
<dbReference type="Proteomes" id="UP000664169">
    <property type="component" value="Unassembled WGS sequence"/>
</dbReference>
<evidence type="ECO:0000256" key="6">
    <source>
        <dbReference type="SAM" id="Phobius"/>
    </source>
</evidence>
<gene>
    <name evidence="9" type="ORF">GOMPHAMPRED_002761</name>
</gene>
<keyword evidence="4 6" id="KW-1133">Transmembrane helix</keyword>
<feature type="domain" description="Major facilitator superfamily (MFS) profile" evidence="8">
    <location>
        <begin position="1"/>
        <end position="336"/>
    </location>
</feature>
<name>A0A8H3IJH3_9LECA</name>
<keyword evidence="7" id="KW-0732">Signal</keyword>
<dbReference type="InterPro" id="IPR050930">
    <property type="entry name" value="MFS_Vesicular_Transporter"/>
</dbReference>
<organism evidence="9 10">
    <name type="scientific">Gomphillus americanus</name>
    <dbReference type="NCBI Taxonomy" id="1940652"/>
    <lineage>
        <taxon>Eukaryota</taxon>
        <taxon>Fungi</taxon>
        <taxon>Dikarya</taxon>
        <taxon>Ascomycota</taxon>
        <taxon>Pezizomycotina</taxon>
        <taxon>Lecanoromycetes</taxon>
        <taxon>OSLEUM clade</taxon>
        <taxon>Ostropomycetidae</taxon>
        <taxon>Ostropales</taxon>
        <taxon>Graphidaceae</taxon>
        <taxon>Gomphilloideae</taxon>
        <taxon>Gomphillus</taxon>
    </lineage>
</organism>
<dbReference type="InterPro" id="IPR036259">
    <property type="entry name" value="MFS_trans_sf"/>
</dbReference>
<evidence type="ECO:0000259" key="8">
    <source>
        <dbReference type="PROSITE" id="PS50850"/>
    </source>
</evidence>
<feature type="signal peptide" evidence="7">
    <location>
        <begin position="1"/>
        <end position="27"/>
    </location>
</feature>
<dbReference type="OrthoDB" id="5086884at2759"/>
<feature type="transmembrane region" description="Helical" evidence="6">
    <location>
        <begin position="142"/>
        <end position="167"/>
    </location>
</feature>
<feature type="transmembrane region" description="Helical" evidence="6">
    <location>
        <begin position="179"/>
        <end position="199"/>
    </location>
</feature>